<feature type="chain" id="PRO_5040921204" description="DUF7707 domain-containing protein" evidence="2">
    <location>
        <begin position="20"/>
        <end position="222"/>
    </location>
</feature>
<proteinExistence type="predicted"/>
<evidence type="ECO:0000313" key="4">
    <source>
        <dbReference type="EMBL" id="KAJ2785036.1"/>
    </source>
</evidence>
<organism evidence="4 5">
    <name type="scientific">Coemansia javaensis</name>
    <dbReference type="NCBI Taxonomy" id="2761396"/>
    <lineage>
        <taxon>Eukaryota</taxon>
        <taxon>Fungi</taxon>
        <taxon>Fungi incertae sedis</taxon>
        <taxon>Zoopagomycota</taxon>
        <taxon>Kickxellomycotina</taxon>
        <taxon>Kickxellomycetes</taxon>
        <taxon>Kickxellales</taxon>
        <taxon>Kickxellaceae</taxon>
        <taxon>Coemansia</taxon>
    </lineage>
</organism>
<name>A0A9W8HLP7_9FUNG</name>
<feature type="signal peptide" evidence="2">
    <location>
        <begin position="1"/>
        <end position="19"/>
    </location>
</feature>
<feature type="compositionally biased region" description="Low complexity" evidence="1">
    <location>
        <begin position="152"/>
        <end position="173"/>
    </location>
</feature>
<dbReference type="AlphaFoldDB" id="A0A9W8HLP7"/>
<accession>A0A9W8HLP7</accession>
<dbReference type="OrthoDB" id="1708823at2759"/>
<dbReference type="EMBL" id="JANBUL010000016">
    <property type="protein sequence ID" value="KAJ2785036.1"/>
    <property type="molecule type" value="Genomic_DNA"/>
</dbReference>
<evidence type="ECO:0000256" key="1">
    <source>
        <dbReference type="SAM" id="MobiDB-lite"/>
    </source>
</evidence>
<keyword evidence="2" id="KW-0732">Signal</keyword>
<evidence type="ECO:0000259" key="3">
    <source>
        <dbReference type="Pfam" id="PF24808"/>
    </source>
</evidence>
<sequence length="222" mass="22736">MRFSEHVALALVAASAVGAWETTQMAEKLRRELCAEQVLFCSNVCGGEGLTREAFCNPATLGAKCQCVNGAEAVIRRHQWPVFQRVCEAHRADCRMACDRSTGVAAAGKAACFTSCDTNIACNTDRAPDFKMMVDKYDDPTSSSPKTVSDKPAASELPTASAASAAAASPSPAQRKGVLPKKGGVLPTATSGAARGSGSSAWPAAAAAAAVAALAVAGGRPF</sequence>
<dbReference type="Proteomes" id="UP001140217">
    <property type="component" value="Unassembled WGS sequence"/>
</dbReference>
<protein>
    <recommendedName>
        <fullName evidence="3">DUF7707 domain-containing protein</fullName>
    </recommendedName>
</protein>
<evidence type="ECO:0000256" key="2">
    <source>
        <dbReference type="SAM" id="SignalP"/>
    </source>
</evidence>
<dbReference type="InterPro" id="IPR056124">
    <property type="entry name" value="DUF7707"/>
</dbReference>
<keyword evidence="5" id="KW-1185">Reference proteome</keyword>
<gene>
    <name evidence="4" type="ORF">H4R18_000744</name>
</gene>
<comment type="caution">
    <text evidence="4">The sequence shown here is derived from an EMBL/GenBank/DDBJ whole genome shotgun (WGS) entry which is preliminary data.</text>
</comment>
<feature type="region of interest" description="Disordered" evidence="1">
    <location>
        <begin position="135"/>
        <end position="184"/>
    </location>
</feature>
<evidence type="ECO:0000313" key="5">
    <source>
        <dbReference type="Proteomes" id="UP001140217"/>
    </source>
</evidence>
<feature type="domain" description="DUF7707" evidence="3">
    <location>
        <begin position="22"/>
        <end position="116"/>
    </location>
</feature>
<dbReference type="Pfam" id="PF24808">
    <property type="entry name" value="DUF7707"/>
    <property type="match status" value="1"/>
</dbReference>
<reference evidence="4" key="1">
    <citation type="submission" date="2022-07" db="EMBL/GenBank/DDBJ databases">
        <title>Phylogenomic reconstructions and comparative analyses of Kickxellomycotina fungi.</title>
        <authorList>
            <person name="Reynolds N.K."/>
            <person name="Stajich J.E."/>
            <person name="Barry K."/>
            <person name="Grigoriev I.V."/>
            <person name="Crous P."/>
            <person name="Smith M.E."/>
        </authorList>
    </citation>
    <scope>NUCLEOTIDE SEQUENCE</scope>
    <source>
        <strain evidence="4">NBRC 105414</strain>
    </source>
</reference>